<evidence type="ECO:0000256" key="9">
    <source>
        <dbReference type="ARBA" id="ARBA00022771"/>
    </source>
</evidence>
<keyword evidence="10" id="KW-0221">Differentiation</keyword>
<dbReference type="InterPro" id="IPR036236">
    <property type="entry name" value="Znf_C2H2_sf"/>
</dbReference>
<protein>
    <recommendedName>
        <fullName evidence="16">Zinc finger protein unc-98</fullName>
    </recommendedName>
    <alternativeName>
        <fullName evidence="17">Uncoordinated protein 98</fullName>
    </alternativeName>
</protein>
<keyword evidence="3" id="KW-0787">Thick filament</keyword>
<dbReference type="SMART" id="SM00355">
    <property type="entry name" value="ZnF_C2H2"/>
    <property type="match status" value="3"/>
</dbReference>
<evidence type="ECO:0000256" key="14">
    <source>
        <dbReference type="ARBA" id="ARBA00023163"/>
    </source>
</evidence>
<evidence type="ECO:0000256" key="1">
    <source>
        <dbReference type="ARBA" id="ARBA00004123"/>
    </source>
</evidence>
<evidence type="ECO:0000256" key="13">
    <source>
        <dbReference type="ARBA" id="ARBA00023125"/>
    </source>
</evidence>
<dbReference type="GO" id="GO:0030154">
    <property type="term" value="P:cell differentiation"/>
    <property type="evidence" value="ECO:0007669"/>
    <property type="project" value="UniProtKB-KW"/>
</dbReference>
<keyword evidence="22" id="KW-1185">Reference proteome</keyword>
<reference evidence="23" key="1">
    <citation type="submission" date="2016-06" db="UniProtKB">
        <authorList>
            <consortium name="WormBaseParasite"/>
        </authorList>
    </citation>
    <scope>IDENTIFICATION</scope>
</reference>
<evidence type="ECO:0000259" key="20">
    <source>
        <dbReference type="PROSITE" id="PS50157"/>
    </source>
</evidence>
<evidence type="ECO:0000256" key="3">
    <source>
        <dbReference type="ARBA" id="ARBA00022433"/>
    </source>
</evidence>
<keyword evidence="15" id="KW-0539">Nucleus</keyword>
<evidence type="ECO:0000256" key="11">
    <source>
        <dbReference type="ARBA" id="ARBA00022833"/>
    </source>
</evidence>
<evidence type="ECO:0000313" key="22">
    <source>
        <dbReference type="Proteomes" id="UP000050794"/>
    </source>
</evidence>
<dbReference type="PANTHER" id="PTHR24384:SF189">
    <property type="entry name" value="C2H2-TYPE DOMAIN-CONTAINING PROTEIN-RELATED"/>
    <property type="match status" value="1"/>
</dbReference>
<keyword evidence="14" id="KW-0804">Transcription</keyword>
<keyword evidence="6" id="KW-0517">Myogenesis</keyword>
<dbReference type="FunFam" id="3.30.160.60:FF:002530">
    <property type="entry name" value="Zinc finger protein"/>
    <property type="match status" value="1"/>
</dbReference>
<evidence type="ECO:0000256" key="16">
    <source>
        <dbReference type="ARBA" id="ARBA00070899"/>
    </source>
</evidence>
<keyword evidence="3" id="KW-0514">Muscle protein</keyword>
<feature type="region of interest" description="Disordered" evidence="19">
    <location>
        <begin position="110"/>
        <end position="146"/>
    </location>
</feature>
<dbReference type="AlphaFoldDB" id="A0A183UQP3"/>
<keyword evidence="11" id="KW-0862">Zinc</keyword>
<evidence type="ECO:0000256" key="10">
    <source>
        <dbReference type="ARBA" id="ARBA00022782"/>
    </source>
</evidence>
<dbReference type="PANTHER" id="PTHR24384">
    <property type="entry name" value="FINGER PUTATIVE TRANSCRIPTION FACTOR FAMILY-RELATED"/>
    <property type="match status" value="1"/>
</dbReference>
<evidence type="ECO:0000256" key="7">
    <source>
        <dbReference type="ARBA" id="ARBA00022723"/>
    </source>
</evidence>
<evidence type="ECO:0000256" key="12">
    <source>
        <dbReference type="ARBA" id="ARBA00023015"/>
    </source>
</evidence>
<name>A0A183UQP3_TOXCA</name>
<keyword evidence="9 18" id="KW-0863">Zinc-finger</keyword>
<dbReference type="Proteomes" id="UP000050794">
    <property type="component" value="Unassembled WGS sequence"/>
</dbReference>
<feature type="domain" description="C2H2-type" evidence="20">
    <location>
        <begin position="301"/>
        <end position="328"/>
    </location>
</feature>
<keyword evidence="12" id="KW-0805">Transcription regulation</keyword>
<feature type="compositionally biased region" description="Polar residues" evidence="19">
    <location>
        <begin position="120"/>
        <end position="136"/>
    </location>
</feature>
<comment type="subcellular location">
    <subcellularLocation>
        <location evidence="2">Cytoplasm</location>
    </subcellularLocation>
    <subcellularLocation>
        <location evidence="1">Nucleus</location>
    </subcellularLocation>
</comment>
<evidence type="ECO:0000256" key="15">
    <source>
        <dbReference type="ARBA" id="ARBA00023242"/>
    </source>
</evidence>
<dbReference type="PROSITE" id="PS50157">
    <property type="entry name" value="ZINC_FINGER_C2H2_2"/>
    <property type="match status" value="3"/>
</dbReference>
<evidence type="ECO:0000256" key="17">
    <source>
        <dbReference type="ARBA" id="ARBA00082667"/>
    </source>
</evidence>
<keyword evidence="7" id="KW-0479">Metal-binding</keyword>
<dbReference type="InterPro" id="IPR013087">
    <property type="entry name" value="Znf_C2H2_type"/>
</dbReference>
<keyword evidence="4" id="KW-0217">Developmental protein</keyword>
<dbReference type="Pfam" id="PF00096">
    <property type="entry name" value="zf-C2H2"/>
    <property type="match status" value="2"/>
</dbReference>
<dbReference type="GO" id="GO:0007517">
    <property type="term" value="P:muscle organ development"/>
    <property type="evidence" value="ECO:0007669"/>
    <property type="project" value="UniProtKB-KW"/>
</dbReference>
<evidence type="ECO:0000256" key="6">
    <source>
        <dbReference type="ARBA" id="ARBA00022541"/>
    </source>
</evidence>
<dbReference type="GO" id="GO:0000978">
    <property type="term" value="F:RNA polymerase II cis-regulatory region sequence-specific DNA binding"/>
    <property type="evidence" value="ECO:0007669"/>
    <property type="project" value="TreeGrafter"/>
</dbReference>
<keyword evidence="13" id="KW-0238">DNA-binding</keyword>
<organism evidence="22 23">
    <name type="scientific">Toxocara canis</name>
    <name type="common">Canine roundworm</name>
    <dbReference type="NCBI Taxonomy" id="6265"/>
    <lineage>
        <taxon>Eukaryota</taxon>
        <taxon>Metazoa</taxon>
        <taxon>Ecdysozoa</taxon>
        <taxon>Nematoda</taxon>
        <taxon>Chromadorea</taxon>
        <taxon>Rhabditida</taxon>
        <taxon>Spirurina</taxon>
        <taxon>Ascaridomorpha</taxon>
        <taxon>Ascaridoidea</taxon>
        <taxon>Toxocaridae</taxon>
        <taxon>Toxocara</taxon>
    </lineage>
</organism>
<evidence type="ECO:0000256" key="19">
    <source>
        <dbReference type="SAM" id="MobiDB-lite"/>
    </source>
</evidence>
<evidence type="ECO:0000313" key="21">
    <source>
        <dbReference type="EMBL" id="VDM42134.1"/>
    </source>
</evidence>
<dbReference type="GO" id="GO:0005737">
    <property type="term" value="C:cytoplasm"/>
    <property type="evidence" value="ECO:0007669"/>
    <property type="project" value="UniProtKB-SubCell"/>
</dbReference>
<dbReference type="GO" id="GO:0000981">
    <property type="term" value="F:DNA-binding transcription factor activity, RNA polymerase II-specific"/>
    <property type="evidence" value="ECO:0007669"/>
    <property type="project" value="TreeGrafter"/>
</dbReference>
<evidence type="ECO:0000256" key="18">
    <source>
        <dbReference type="PROSITE-ProRule" id="PRU00042"/>
    </source>
</evidence>
<dbReference type="EMBL" id="UYWY01020626">
    <property type="protein sequence ID" value="VDM42134.1"/>
    <property type="molecule type" value="Genomic_DNA"/>
</dbReference>
<keyword evidence="5" id="KW-0963">Cytoplasm</keyword>
<evidence type="ECO:0000256" key="8">
    <source>
        <dbReference type="ARBA" id="ARBA00022737"/>
    </source>
</evidence>
<accession>A0A183UQP3</accession>
<proteinExistence type="predicted"/>
<feature type="domain" description="C2H2-type" evidence="20">
    <location>
        <begin position="171"/>
        <end position="198"/>
    </location>
</feature>
<sequence>MNWSSFTTIDEINSTGLGGHALETNFHDKCDQSTSLSFTVENVTGDELVGRREVTIINATVCLPQQGVAKDEDELKAVVGLYLELLKRYYTSNQKDMIKIGRQLEWEDSAHAHEEKSDTAAPSTRAQPSDTGSGRTENADEASAAVAEAANLSEQNKVVEKMKDDNGMIFYTCRFCGLTFNYMTTLRAHERVHNVDQPYKCNKCSESFHFMCELEYHAKQHSDQKGYKCECGRTFHTYTDLLYHKHPGEDDDIVAVEVPVIAVRSGQRIPENEFPVPEFLEKGYEPKHPLKVYSDVRSKPYICQYCSKSYADSRGLSYHMFSHRGERAFHAGTSRYLMGRTDYSYLSPVV</sequence>
<dbReference type="PROSITE" id="PS00028">
    <property type="entry name" value="ZINC_FINGER_C2H2_1"/>
    <property type="match status" value="3"/>
</dbReference>
<dbReference type="SUPFAM" id="SSF57667">
    <property type="entry name" value="beta-beta-alpha zinc fingers"/>
    <property type="match status" value="2"/>
</dbReference>
<dbReference type="WBParaSite" id="TCNE_0001081301-mRNA-1">
    <property type="protein sequence ID" value="TCNE_0001081301-mRNA-1"/>
    <property type="gene ID" value="TCNE_0001081301"/>
</dbReference>
<evidence type="ECO:0000313" key="23">
    <source>
        <dbReference type="WBParaSite" id="TCNE_0001081301-mRNA-1"/>
    </source>
</evidence>
<evidence type="ECO:0000256" key="2">
    <source>
        <dbReference type="ARBA" id="ARBA00004496"/>
    </source>
</evidence>
<dbReference type="InterPro" id="IPR050752">
    <property type="entry name" value="C2H2-ZF_domain"/>
</dbReference>
<evidence type="ECO:0000256" key="5">
    <source>
        <dbReference type="ARBA" id="ARBA00022490"/>
    </source>
</evidence>
<dbReference type="Gene3D" id="3.30.160.60">
    <property type="entry name" value="Classic Zinc Finger"/>
    <property type="match status" value="3"/>
</dbReference>
<dbReference type="GO" id="GO:0005634">
    <property type="term" value="C:nucleus"/>
    <property type="evidence" value="ECO:0007669"/>
    <property type="project" value="UniProtKB-SubCell"/>
</dbReference>
<reference evidence="21 22" key="2">
    <citation type="submission" date="2018-11" db="EMBL/GenBank/DDBJ databases">
        <authorList>
            <consortium name="Pathogen Informatics"/>
        </authorList>
    </citation>
    <scope>NUCLEOTIDE SEQUENCE [LARGE SCALE GENOMIC DNA]</scope>
</reference>
<evidence type="ECO:0000256" key="4">
    <source>
        <dbReference type="ARBA" id="ARBA00022473"/>
    </source>
</evidence>
<dbReference type="GO" id="GO:0032982">
    <property type="term" value="C:myosin filament"/>
    <property type="evidence" value="ECO:0007669"/>
    <property type="project" value="UniProtKB-KW"/>
</dbReference>
<dbReference type="GO" id="GO:0008270">
    <property type="term" value="F:zinc ion binding"/>
    <property type="evidence" value="ECO:0007669"/>
    <property type="project" value="UniProtKB-KW"/>
</dbReference>
<feature type="domain" description="C2H2-type" evidence="20">
    <location>
        <begin position="199"/>
        <end position="226"/>
    </location>
</feature>
<keyword evidence="8" id="KW-0677">Repeat</keyword>
<gene>
    <name evidence="21" type="ORF">TCNE_LOCUS10813</name>
</gene>